<feature type="domain" description="BTB" evidence="4">
    <location>
        <begin position="15"/>
        <end position="85"/>
    </location>
</feature>
<accession>A0AAV9CCD9</accession>
<protein>
    <submittedName>
        <fullName evidence="5">BTB/POZ domain-containing protein POB1</fullName>
    </submittedName>
</protein>
<comment type="function">
    <text evidence="1">May act as a substrate-specific adapter of an E3 ubiquitin-protein ligase complex (CUL3-RBX1-BTB) which mediates the ubiquitination and subsequent proteasomal degradation of target proteins.</text>
</comment>
<dbReference type="InterPro" id="IPR000210">
    <property type="entry name" value="BTB/POZ_dom"/>
</dbReference>
<dbReference type="InterPro" id="IPR045890">
    <property type="entry name" value="POB1-like"/>
</dbReference>
<gene>
    <name evidence="5" type="primary">POB1</name>
    <name evidence="5" type="ORF">QJS10_CPB20g00225</name>
</gene>
<dbReference type="Gene3D" id="3.30.710.10">
    <property type="entry name" value="Potassium Channel Kv1.1, Chain A"/>
    <property type="match status" value="1"/>
</dbReference>
<evidence type="ECO:0000313" key="6">
    <source>
        <dbReference type="Proteomes" id="UP001180020"/>
    </source>
</evidence>
<dbReference type="Proteomes" id="UP001180020">
    <property type="component" value="Unassembled WGS sequence"/>
</dbReference>
<sequence length="430" mass="49759">MKNLMIKGRGGTSDEDKDVALRVKKIHINSAILAGKSQFFRKLFSNGMRESDPLYIGTVRIDSSEEANFMELLCFMYGGKLSSTMTKSFVALLDLMFLADKFDVISCVGVCGQFLCYFPMTMESALRYLEIPPHILMRRGIQSLVEKAREFLVSHYKDLMKREDDLMNLPIVALEAILSRDDIQVTSENMVYEIVLKWARVRYPKQDDRRAALGEWITHLVRFPYMSSQKLRDVLSCEDLDHDIAKDIVNDALLFKAEPLYRKRELSMLSNPTSDRRFIERTYANKRVKVVESDQPRPSCIVYLDLTRQECSKILTLDRICSDEFHLKQQPFFIVAANTGTQDSSVRFGVFLKMEETLLSRITVEMEIACRKKPEGGFVFISKMKHTVTNKGEWGFFDLFNTPWESFISQNSLFFIDNMLHLRAELTVHE</sequence>
<dbReference type="InterPro" id="IPR011705">
    <property type="entry name" value="BACK"/>
</dbReference>
<evidence type="ECO:0000256" key="3">
    <source>
        <dbReference type="ARBA" id="ARBA00022786"/>
    </source>
</evidence>
<comment type="caution">
    <text evidence="5">The sequence shown here is derived from an EMBL/GenBank/DDBJ whole genome shotgun (WGS) entry which is preliminary data.</text>
</comment>
<dbReference type="FunFam" id="1.25.40.420:FF:000008">
    <property type="entry name" value="BTB/POZ domain-containing protein POB1"/>
    <property type="match status" value="1"/>
</dbReference>
<dbReference type="InterPro" id="IPR011333">
    <property type="entry name" value="SKP1/BTB/POZ_sf"/>
</dbReference>
<comment type="pathway">
    <text evidence="2">Protein modification; protein ubiquitination.</text>
</comment>
<proteinExistence type="predicted"/>
<dbReference type="GO" id="GO:0010114">
    <property type="term" value="P:response to red light"/>
    <property type="evidence" value="ECO:0007669"/>
    <property type="project" value="TreeGrafter"/>
</dbReference>
<keyword evidence="3" id="KW-0833">Ubl conjugation pathway</keyword>
<dbReference type="PROSITE" id="PS50097">
    <property type="entry name" value="BTB"/>
    <property type="match status" value="1"/>
</dbReference>
<dbReference type="CDD" id="cd18186">
    <property type="entry name" value="BTB_POZ_ZBTB_KLHL-like"/>
    <property type="match status" value="1"/>
</dbReference>
<reference evidence="5" key="2">
    <citation type="submission" date="2023-06" db="EMBL/GenBank/DDBJ databases">
        <authorList>
            <person name="Ma L."/>
            <person name="Liu K.-W."/>
            <person name="Li Z."/>
            <person name="Hsiao Y.-Y."/>
            <person name="Qi Y."/>
            <person name="Fu T."/>
            <person name="Tang G."/>
            <person name="Zhang D."/>
            <person name="Sun W.-H."/>
            <person name="Liu D.-K."/>
            <person name="Li Y."/>
            <person name="Chen G.-Z."/>
            <person name="Liu X.-D."/>
            <person name="Liao X.-Y."/>
            <person name="Jiang Y.-T."/>
            <person name="Yu X."/>
            <person name="Hao Y."/>
            <person name="Huang J."/>
            <person name="Zhao X.-W."/>
            <person name="Ke S."/>
            <person name="Chen Y.-Y."/>
            <person name="Wu W.-L."/>
            <person name="Hsu J.-L."/>
            <person name="Lin Y.-F."/>
            <person name="Huang M.-D."/>
            <person name="Li C.-Y."/>
            <person name="Huang L."/>
            <person name="Wang Z.-W."/>
            <person name="Zhao X."/>
            <person name="Zhong W.-Y."/>
            <person name="Peng D.-H."/>
            <person name="Ahmad S."/>
            <person name="Lan S."/>
            <person name="Zhang J.-S."/>
            <person name="Tsai W.-C."/>
            <person name="Van De Peer Y."/>
            <person name="Liu Z.-J."/>
        </authorList>
    </citation>
    <scope>NUCLEOTIDE SEQUENCE</scope>
    <source>
        <strain evidence="5">CP</strain>
        <tissue evidence="5">Leaves</tissue>
    </source>
</reference>
<dbReference type="AlphaFoldDB" id="A0AAV9CCD9"/>
<evidence type="ECO:0000256" key="1">
    <source>
        <dbReference type="ARBA" id="ARBA00002668"/>
    </source>
</evidence>
<dbReference type="PANTHER" id="PTHR46336">
    <property type="entry name" value="OS02G0260700 PROTEIN"/>
    <property type="match status" value="1"/>
</dbReference>
<evidence type="ECO:0000256" key="2">
    <source>
        <dbReference type="ARBA" id="ARBA00004906"/>
    </source>
</evidence>
<dbReference type="Pfam" id="PF07707">
    <property type="entry name" value="BACK"/>
    <property type="match status" value="1"/>
</dbReference>
<dbReference type="SUPFAM" id="SSF54695">
    <property type="entry name" value="POZ domain"/>
    <property type="match status" value="1"/>
</dbReference>
<dbReference type="Pfam" id="PF00651">
    <property type="entry name" value="BTB"/>
    <property type="match status" value="1"/>
</dbReference>
<organism evidence="5 6">
    <name type="scientific">Acorus calamus</name>
    <name type="common">Sweet flag</name>
    <dbReference type="NCBI Taxonomy" id="4465"/>
    <lineage>
        <taxon>Eukaryota</taxon>
        <taxon>Viridiplantae</taxon>
        <taxon>Streptophyta</taxon>
        <taxon>Embryophyta</taxon>
        <taxon>Tracheophyta</taxon>
        <taxon>Spermatophyta</taxon>
        <taxon>Magnoliopsida</taxon>
        <taxon>Liliopsida</taxon>
        <taxon>Acoraceae</taxon>
        <taxon>Acorus</taxon>
    </lineage>
</organism>
<evidence type="ECO:0000313" key="5">
    <source>
        <dbReference type="EMBL" id="KAK1286111.1"/>
    </source>
</evidence>
<dbReference type="SMART" id="SM00875">
    <property type="entry name" value="BACK"/>
    <property type="match status" value="1"/>
</dbReference>
<dbReference type="SMART" id="SM00225">
    <property type="entry name" value="BTB"/>
    <property type="match status" value="1"/>
</dbReference>
<dbReference type="PANTHER" id="PTHR46336:SF3">
    <property type="entry name" value="BTB_POZ DOMAIN-CONTAINING PROTEIN POB1"/>
    <property type="match status" value="1"/>
</dbReference>
<reference evidence="5" key="1">
    <citation type="journal article" date="2023" name="Nat. Commun.">
        <title>Diploid and tetraploid genomes of Acorus and the evolution of monocots.</title>
        <authorList>
            <person name="Ma L."/>
            <person name="Liu K.W."/>
            <person name="Li Z."/>
            <person name="Hsiao Y.Y."/>
            <person name="Qi Y."/>
            <person name="Fu T."/>
            <person name="Tang G.D."/>
            <person name="Zhang D."/>
            <person name="Sun W.H."/>
            <person name="Liu D.K."/>
            <person name="Li Y."/>
            <person name="Chen G.Z."/>
            <person name="Liu X.D."/>
            <person name="Liao X.Y."/>
            <person name="Jiang Y.T."/>
            <person name="Yu X."/>
            <person name="Hao Y."/>
            <person name="Huang J."/>
            <person name="Zhao X.W."/>
            <person name="Ke S."/>
            <person name="Chen Y.Y."/>
            <person name="Wu W.L."/>
            <person name="Hsu J.L."/>
            <person name="Lin Y.F."/>
            <person name="Huang M.D."/>
            <person name="Li C.Y."/>
            <person name="Huang L."/>
            <person name="Wang Z.W."/>
            <person name="Zhao X."/>
            <person name="Zhong W.Y."/>
            <person name="Peng D.H."/>
            <person name="Ahmad S."/>
            <person name="Lan S."/>
            <person name="Zhang J.S."/>
            <person name="Tsai W.C."/>
            <person name="Van de Peer Y."/>
            <person name="Liu Z.J."/>
        </authorList>
    </citation>
    <scope>NUCLEOTIDE SEQUENCE</scope>
    <source>
        <strain evidence="5">CP</strain>
    </source>
</reference>
<dbReference type="GO" id="GO:0005634">
    <property type="term" value="C:nucleus"/>
    <property type="evidence" value="ECO:0007669"/>
    <property type="project" value="TreeGrafter"/>
</dbReference>
<evidence type="ECO:0000259" key="4">
    <source>
        <dbReference type="PROSITE" id="PS50097"/>
    </source>
</evidence>
<dbReference type="EMBL" id="JAUJYO010000020">
    <property type="protein sequence ID" value="KAK1286111.1"/>
    <property type="molecule type" value="Genomic_DNA"/>
</dbReference>
<keyword evidence="6" id="KW-1185">Reference proteome</keyword>
<dbReference type="Gene3D" id="1.25.40.420">
    <property type="match status" value="1"/>
</dbReference>
<name>A0AAV9CCD9_ACOCL</name>